<evidence type="ECO:0000256" key="3">
    <source>
        <dbReference type="SAM" id="SignalP"/>
    </source>
</evidence>
<comment type="caution">
    <text evidence="5">The sequence shown here is derived from an EMBL/GenBank/DDBJ whole genome shotgun (WGS) entry which is preliminary data.</text>
</comment>
<sequence length="296" mass="32291">MKGQPSSNRSLKVLSMLTAIALASCASSLSNKASAPANLAALPEQAPNADSATPAKAAIPRPQLIKSADISIQVKSIEETTKAVSDLVKQQQGDILELQDFRTGSYGIAQSVSLKVRIPQERLDSVLETIAQLGIVKGRSLKAEDVSNQLVDLQARLKNLRQTELQLQEILKQTGSVGDVLKVTQELSRVREMIEQIDAQLTNLKNQVAYSTIQVTLSSAIATIPPQSDLGTQIQNTWNSATSSLVGVSIGLLKLAIWLLVYCPYWLIPLAIYLFLRRRRRQLPQIQKPDSEANSD</sequence>
<keyword evidence="2" id="KW-0472">Membrane</keyword>
<accession>A0ABX1LXN3</accession>
<evidence type="ECO:0000313" key="5">
    <source>
        <dbReference type="EMBL" id="NMF59514.1"/>
    </source>
</evidence>
<evidence type="ECO:0000256" key="1">
    <source>
        <dbReference type="SAM" id="Coils"/>
    </source>
</evidence>
<keyword evidence="1" id="KW-0175">Coiled coil</keyword>
<dbReference type="InterPro" id="IPR025645">
    <property type="entry name" value="DUF4349"/>
</dbReference>
<evidence type="ECO:0000256" key="2">
    <source>
        <dbReference type="SAM" id="Phobius"/>
    </source>
</evidence>
<name>A0ABX1LXN3_9CYAN</name>
<feature type="coiled-coil region" evidence="1">
    <location>
        <begin position="143"/>
        <end position="207"/>
    </location>
</feature>
<dbReference type="RefSeq" id="WP_169364285.1">
    <property type="nucleotide sequence ID" value="NZ_JAAVJL010000001.1"/>
</dbReference>
<evidence type="ECO:0000259" key="4">
    <source>
        <dbReference type="Pfam" id="PF14257"/>
    </source>
</evidence>
<keyword evidence="2" id="KW-1133">Transmembrane helix</keyword>
<protein>
    <submittedName>
        <fullName evidence="5">DUF4349 domain-containing protein</fullName>
    </submittedName>
</protein>
<evidence type="ECO:0000313" key="6">
    <source>
        <dbReference type="Proteomes" id="UP000738376"/>
    </source>
</evidence>
<feature type="domain" description="DUF4349" evidence="4">
    <location>
        <begin position="63"/>
        <end position="268"/>
    </location>
</feature>
<feature type="signal peptide" evidence="3">
    <location>
        <begin position="1"/>
        <end position="26"/>
    </location>
</feature>
<dbReference type="Proteomes" id="UP000738376">
    <property type="component" value="Unassembled WGS sequence"/>
</dbReference>
<dbReference type="EMBL" id="JAAVJL010000001">
    <property type="protein sequence ID" value="NMF59514.1"/>
    <property type="molecule type" value="Genomic_DNA"/>
</dbReference>
<keyword evidence="3" id="KW-0732">Signal</keyword>
<proteinExistence type="predicted"/>
<keyword evidence="6" id="KW-1185">Reference proteome</keyword>
<dbReference type="Pfam" id="PF14257">
    <property type="entry name" value="DUF4349"/>
    <property type="match status" value="1"/>
</dbReference>
<organism evidence="5 6">
    <name type="scientific">Pseudanabaena yagii GIHE-NHR1</name>
    <dbReference type="NCBI Taxonomy" id="2722753"/>
    <lineage>
        <taxon>Bacteria</taxon>
        <taxon>Bacillati</taxon>
        <taxon>Cyanobacteriota</taxon>
        <taxon>Cyanophyceae</taxon>
        <taxon>Pseudanabaenales</taxon>
        <taxon>Pseudanabaenaceae</taxon>
        <taxon>Pseudanabaena</taxon>
        <taxon>Pseudanabaena yagii</taxon>
    </lineage>
</organism>
<dbReference type="PROSITE" id="PS51257">
    <property type="entry name" value="PROKAR_LIPOPROTEIN"/>
    <property type="match status" value="1"/>
</dbReference>
<reference evidence="5 6" key="1">
    <citation type="submission" date="2020-03" db="EMBL/GenBank/DDBJ databases">
        <title>Draft Genome Sequence of 2-Methylisoborneol Producing Pseudanabaena yagii Strain GIHE-NHR1 Isolated from North Han River in South Korea.</title>
        <authorList>
            <person name="Jeong J."/>
        </authorList>
    </citation>
    <scope>NUCLEOTIDE SEQUENCE [LARGE SCALE GENOMIC DNA]</scope>
    <source>
        <strain evidence="5 6">GIHE-NHR1</strain>
    </source>
</reference>
<feature type="chain" id="PRO_5046482627" evidence="3">
    <location>
        <begin position="27"/>
        <end position="296"/>
    </location>
</feature>
<feature type="transmembrane region" description="Helical" evidence="2">
    <location>
        <begin position="255"/>
        <end position="276"/>
    </location>
</feature>
<keyword evidence="2" id="KW-0812">Transmembrane</keyword>
<gene>
    <name evidence="5" type="ORF">HC246_16190</name>
</gene>